<gene>
    <name evidence="2" type="ORF">ITQ97_05615</name>
</gene>
<reference evidence="2" key="1">
    <citation type="submission" date="2020-11" db="EMBL/GenBank/DDBJ databases">
        <title>Antibiotic susceptibility profiles of Pediococcus pentosaceus from various origins and their implications for the safety assessment of strains with food-technology applications.</title>
        <authorList>
            <person name="Shani N."/>
            <person name="Oberhaensli S."/>
            <person name="Arias E."/>
        </authorList>
    </citation>
    <scope>NUCLEOTIDE SEQUENCE</scope>
    <source>
        <strain evidence="2">FAM 19164</strain>
    </source>
</reference>
<proteinExistence type="predicted"/>
<evidence type="ECO:0000313" key="3">
    <source>
        <dbReference type="Proteomes" id="UP000743107"/>
    </source>
</evidence>
<protein>
    <submittedName>
        <fullName evidence="2">Uncharacterized protein</fullName>
    </submittedName>
</protein>
<accession>A0AA40X940</accession>
<name>A0AA40X940_PEDPE</name>
<keyword evidence="1" id="KW-0472">Membrane</keyword>
<evidence type="ECO:0000256" key="1">
    <source>
        <dbReference type="SAM" id="Phobius"/>
    </source>
</evidence>
<dbReference type="AlphaFoldDB" id="A0AA40X940"/>
<organism evidence="2 3">
    <name type="scientific">Pediococcus pentosaceus</name>
    <dbReference type="NCBI Taxonomy" id="1255"/>
    <lineage>
        <taxon>Bacteria</taxon>
        <taxon>Bacillati</taxon>
        <taxon>Bacillota</taxon>
        <taxon>Bacilli</taxon>
        <taxon>Lactobacillales</taxon>
        <taxon>Lactobacillaceae</taxon>
        <taxon>Pediococcus</taxon>
    </lineage>
</organism>
<evidence type="ECO:0000313" key="2">
    <source>
        <dbReference type="EMBL" id="MBF7127281.1"/>
    </source>
</evidence>
<keyword evidence="1" id="KW-1133">Transmembrane helix</keyword>
<dbReference type="Proteomes" id="UP000743107">
    <property type="component" value="Unassembled WGS sequence"/>
</dbReference>
<sequence length="55" mass="6448">MDPIKFIIILMVIVFGVYFVSGGWAENLGELYRNYKQSNLTFSQFWKSIIKKGKK</sequence>
<keyword evidence="1" id="KW-0812">Transmembrane</keyword>
<comment type="caution">
    <text evidence="2">The sequence shown here is derived from an EMBL/GenBank/DDBJ whole genome shotgun (WGS) entry which is preliminary data.</text>
</comment>
<feature type="transmembrane region" description="Helical" evidence="1">
    <location>
        <begin position="6"/>
        <end position="25"/>
    </location>
</feature>
<dbReference type="EMBL" id="JADOFV010000003">
    <property type="protein sequence ID" value="MBF7127281.1"/>
    <property type="molecule type" value="Genomic_DNA"/>
</dbReference>
<dbReference type="RefSeq" id="WP_159233898.1">
    <property type="nucleotide sequence ID" value="NZ_CP161340.1"/>
</dbReference>